<dbReference type="GO" id="GO:0003677">
    <property type="term" value="F:DNA binding"/>
    <property type="evidence" value="ECO:0007669"/>
    <property type="project" value="InterPro"/>
</dbReference>
<dbReference type="InterPro" id="IPR013762">
    <property type="entry name" value="Integrase-like_cat_sf"/>
</dbReference>
<gene>
    <name evidence="2" type="ORF">FHU40_003185</name>
</gene>
<name>A0A7W4Z1Z3_9ACTN</name>
<comment type="caution">
    <text evidence="2">The sequence shown here is derived from an EMBL/GenBank/DDBJ whole genome shotgun (WGS) entry which is preliminary data.</text>
</comment>
<dbReference type="GO" id="GO:0006310">
    <property type="term" value="P:DNA recombination"/>
    <property type="evidence" value="ECO:0007669"/>
    <property type="project" value="UniProtKB-KW"/>
</dbReference>
<dbReference type="RefSeq" id="WP_183593225.1">
    <property type="nucleotide sequence ID" value="NZ_JACHWR010000002.1"/>
</dbReference>
<keyword evidence="3" id="KW-1185">Reference proteome</keyword>
<dbReference type="Gene3D" id="1.10.443.10">
    <property type="entry name" value="Intergrase catalytic core"/>
    <property type="match status" value="1"/>
</dbReference>
<keyword evidence="1" id="KW-0233">DNA recombination</keyword>
<protein>
    <submittedName>
        <fullName evidence="2">Integrase</fullName>
    </submittedName>
</protein>
<reference evidence="2 3" key="1">
    <citation type="submission" date="2020-08" db="EMBL/GenBank/DDBJ databases">
        <title>Sequencing the genomes of 1000 actinobacteria strains.</title>
        <authorList>
            <person name="Klenk H.-P."/>
        </authorList>
    </citation>
    <scope>NUCLEOTIDE SEQUENCE [LARGE SCALE GENOMIC DNA]</scope>
    <source>
        <strain evidence="2 3">DSM 105498</strain>
    </source>
</reference>
<dbReference type="SUPFAM" id="SSF56349">
    <property type="entry name" value="DNA breaking-rejoining enzymes"/>
    <property type="match status" value="1"/>
</dbReference>
<accession>A0A7W4Z1Z3</accession>
<evidence type="ECO:0000313" key="3">
    <source>
        <dbReference type="Proteomes" id="UP000589626"/>
    </source>
</evidence>
<evidence type="ECO:0000256" key="1">
    <source>
        <dbReference type="ARBA" id="ARBA00023172"/>
    </source>
</evidence>
<sequence>MGRPLTSDDAGRFGELILRQRTVRPGTLPGKLSRFDDAVWHLAPAHPDAHAKINAIRWDHWPAELVDVFKPVTLAFLEHPTPRSVTVTSDGDLMSIGTLAYRLRMLREFAEWMSQQHLPNLHEVTDQQLDRYRQHVLRLEASTHHKSNLFIAVRTVWDYRGRLPPHCRLNTHSPWGGMPPARLAAAASRPAGTENTTPRVAAATMEALLAWSLRMVEVIGPDIVAARAEQDQIEAGTHPSQRAFDGLTSRQRLQAFAADAIQRGHALPGHPRRNSQEQPRINWSQLARMLQLPQRHVPPSLQPVILASGLPIDDGSPVGTITGLVQGHPWRERPLTTHELPGLVSHLSVACFVIISYLSGMRPGEVLNLRRGCTRQDETTGQLLVAGRYGKGHARTPRPTLGDDPWERTWVVVRPVHQAIALLERLTDGSPFLFPSSLHKPHAIRPADRHARRNGEMTRDLGNFIAWVNATFSRLDGDAVIPPDPAGRIYASRFRRTLAYFIVRRPRGLIAAALQYGHVSTTVTLSYSGKADTGWLDDLAVERLEAILEHNQHDHALLAAGEHVSGPAATDYRDRVAAAHRFAGRVVNRVRNVERLLQHTDPSIHHGDGMTCVYRAETAVCRTSRQAQGLPIDDGPLEAECQAGCVNLAYTDRDIARLAERLTVLNTAADDSMAPTPLRDRAGAQAEQIRTVLTRHQAAPTEGRTP</sequence>
<dbReference type="InterPro" id="IPR011010">
    <property type="entry name" value="DNA_brk_join_enz"/>
</dbReference>
<proteinExistence type="predicted"/>
<organism evidence="2 3">
    <name type="scientific">Nocardioides soli</name>
    <dbReference type="NCBI Taxonomy" id="1036020"/>
    <lineage>
        <taxon>Bacteria</taxon>
        <taxon>Bacillati</taxon>
        <taxon>Actinomycetota</taxon>
        <taxon>Actinomycetes</taxon>
        <taxon>Propionibacteriales</taxon>
        <taxon>Nocardioidaceae</taxon>
        <taxon>Nocardioides</taxon>
    </lineage>
</organism>
<dbReference type="EMBL" id="JACHWR010000002">
    <property type="protein sequence ID" value="MBB3043367.1"/>
    <property type="molecule type" value="Genomic_DNA"/>
</dbReference>
<dbReference type="AlphaFoldDB" id="A0A7W4Z1Z3"/>
<evidence type="ECO:0000313" key="2">
    <source>
        <dbReference type="EMBL" id="MBB3043367.1"/>
    </source>
</evidence>
<dbReference type="GO" id="GO:0015074">
    <property type="term" value="P:DNA integration"/>
    <property type="evidence" value="ECO:0007669"/>
    <property type="project" value="InterPro"/>
</dbReference>
<dbReference type="Proteomes" id="UP000589626">
    <property type="component" value="Unassembled WGS sequence"/>
</dbReference>